<dbReference type="EMBL" id="WHJG01000001">
    <property type="protein sequence ID" value="NHZ78130.1"/>
    <property type="molecule type" value="Genomic_DNA"/>
</dbReference>
<evidence type="ECO:0000313" key="2">
    <source>
        <dbReference type="Proteomes" id="UP000621455"/>
    </source>
</evidence>
<sequence length="308" mass="35559">MFQTKFGSFNGSTWEGLCQQVFKKKYQAEDYQPMPASPGDFGLEGFTLNSGWGFQCYCPDKHYERKELYEKQRDKITEDLGKLGKFQVELQQRLGATKIGHWVFVTPEFDKNDLIAHARKKEVDVRGWNLPILTDDFRVLLYDGDSYSVEINEIRSAAGEALVFDDVSPVLAELRGEREEYEKNILRKSQARLSEKSTSAKFDNRLQQLQQRTLENFLGADGHFRRIADTAPMIYVRLVRLINEFENHVAETSTTWTGSPEALTNQIREGLQRRIVIDLAPEFDETSASKVARYMVARWLAICELDYD</sequence>
<dbReference type="RefSeq" id="WP_167084613.1">
    <property type="nucleotide sequence ID" value="NZ_WHJG01000001.1"/>
</dbReference>
<evidence type="ECO:0000313" key="1">
    <source>
        <dbReference type="EMBL" id="NHZ78130.1"/>
    </source>
</evidence>
<evidence type="ECO:0008006" key="3">
    <source>
        <dbReference type="Google" id="ProtNLM"/>
    </source>
</evidence>
<protein>
    <recommendedName>
        <fullName evidence="3">Helicase</fullName>
    </recommendedName>
</protein>
<organism evidence="1 2">
    <name type="scientific">Massilia frigida</name>
    <dbReference type="NCBI Taxonomy" id="2609281"/>
    <lineage>
        <taxon>Bacteria</taxon>
        <taxon>Pseudomonadati</taxon>
        <taxon>Pseudomonadota</taxon>
        <taxon>Betaproteobacteria</taxon>
        <taxon>Burkholderiales</taxon>
        <taxon>Oxalobacteraceae</taxon>
        <taxon>Telluria group</taxon>
        <taxon>Massilia</taxon>
    </lineage>
</organism>
<name>A0ABX0NCE1_9BURK</name>
<comment type="caution">
    <text evidence="1">The sequence shown here is derived from an EMBL/GenBank/DDBJ whole genome shotgun (WGS) entry which is preliminary data.</text>
</comment>
<gene>
    <name evidence="1" type="ORF">F2P44_02300</name>
</gene>
<proteinExistence type="predicted"/>
<reference evidence="1 2" key="1">
    <citation type="submission" date="2019-10" db="EMBL/GenBank/DDBJ databases">
        <title>Taxonomy of Antarctic Massilia spp.: description of Massilia rubra sp. nov., Massilia aquatica sp. nov., Massilia mucilaginosa sp. nov., Massilia frigida sp. nov. isolated from streams, lakes and regoliths.</title>
        <authorList>
            <person name="Holochova P."/>
            <person name="Sedlacek I."/>
            <person name="Kralova S."/>
            <person name="Maslanova I."/>
            <person name="Busse H.-J."/>
            <person name="Stankova E."/>
            <person name="Vrbovska V."/>
            <person name="Kovarovic V."/>
            <person name="Bartak M."/>
            <person name="Svec P."/>
            <person name="Pantucek R."/>
        </authorList>
    </citation>
    <scope>NUCLEOTIDE SEQUENCE [LARGE SCALE GENOMIC DNA]</scope>
    <source>
        <strain evidence="1 2">CCM 8695</strain>
    </source>
</reference>
<keyword evidence="2" id="KW-1185">Reference proteome</keyword>
<dbReference type="Proteomes" id="UP000621455">
    <property type="component" value="Unassembled WGS sequence"/>
</dbReference>
<accession>A0ABX0NCE1</accession>